<organism evidence="2 3">
    <name type="scientific">Oryza sativa subsp. japonica</name>
    <name type="common">Rice</name>
    <dbReference type="NCBI Taxonomy" id="39947"/>
    <lineage>
        <taxon>Eukaryota</taxon>
        <taxon>Viridiplantae</taxon>
        <taxon>Streptophyta</taxon>
        <taxon>Embryophyta</taxon>
        <taxon>Tracheophyta</taxon>
        <taxon>Spermatophyta</taxon>
        <taxon>Magnoliopsida</taxon>
        <taxon>Liliopsida</taxon>
        <taxon>Poales</taxon>
        <taxon>Poaceae</taxon>
        <taxon>BOP clade</taxon>
        <taxon>Oryzoideae</taxon>
        <taxon>Oryzeae</taxon>
        <taxon>Oryzinae</taxon>
        <taxon>Oryza</taxon>
        <taxon>Oryza sativa</taxon>
    </lineage>
</organism>
<evidence type="ECO:0000313" key="3">
    <source>
        <dbReference type="Proteomes" id="UP000059680"/>
    </source>
</evidence>
<feature type="region of interest" description="Disordered" evidence="1">
    <location>
        <begin position="1"/>
        <end position="23"/>
    </location>
</feature>
<dbReference type="EMBL" id="AP014967">
    <property type="protein sequence ID" value="BAT13911.1"/>
    <property type="molecule type" value="Genomic_DNA"/>
</dbReference>
<dbReference type="PaxDb" id="39947-A0A0P0Y1W8"/>
<dbReference type="Gramene" id="Os11t0453600-00">
    <property type="protein sequence ID" value="Os11t0453600-00"/>
    <property type="gene ID" value="Os11g0453600"/>
</dbReference>
<evidence type="ECO:0000256" key="1">
    <source>
        <dbReference type="SAM" id="MobiDB-lite"/>
    </source>
</evidence>
<gene>
    <name evidence="2" type="ordered locus">Os11g0453600</name>
    <name evidence="2" type="ORF">OSNPB_110453600</name>
</gene>
<keyword evidence="3" id="KW-1185">Reference proteome</keyword>
<dbReference type="AlphaFoldDB" id="A0A0P0Y1W8"/>
<sequence length="148" mass="15712">MDLLSVMQSQSMEGTDASCHHSPTTAAGEALVQQSGGQTKKSESSLLIGTVNFQSRGLPFSCKDHCDTIMSVDSVLACLASEALDLEKKLASRRSSLPVAILGQHENDVDCGDEQVRMIPAAATSSRSPPAAVRSAGARIQRRLKRQS</sequence>
<feature type="compositionally biased region" description="Low complexity" evidence="1">
    <location>
        <begin position="122"/>
        <end position="139"/>
    </location>
</feature>
<dbReference type="Proteomes" id="UP000059680">
    <property type="component" value="Chromosome 11"/>
</dbReference>
<feature type="compositionally biased region" description="Polar residues" evidence="1">
    <location>
        <begin position="1"/>
        <end position="13"/>
    </location>
</feature>
<accession>A0A0P0Y1W8</accession>
<reference evidence="3" key="1">
    <citation type="journal article" date="2005" name="Nature">
        <title>The map-based sequence of the rice genome.</title>
        <authorList>
            <consortium name="International rice genome sequencing project (IRGSP)"/>
            <person name="Matsumoto T."/>
            <person name="Wu J."/>
            <person name="Kanamori H."/>
            <person name="Katayose Y."/>
            <person name="Fujisawa M."/>
            <person name="Namiki N."/>
            <person name="Mizuno H."/>
            <person name="Yamamoto K."/>
            <person name="Antonio B.A."/>
            <person name="Baba T."/>
            <person name="Sakata K."/>
            <person name="Nagamura Y."/>
            <person name="Aoki H."/>
            <person name="Arikawa K."/>
            <person name="Arita K."/>
            <person name="Bito T."/>
            <person name="Chiden Y."/>
            <person name="Fujitsuka N."/>
            <person name="Fukunaka R."/>
            <person name="Hamada M."/>
            <person name="Harada C."/>
            <person name="Hayashi A."/>
            <person name="Hijishita S."/>
            <person name="Honda M."/>
            <person name="Hosokawa S."/>
            <person name="Ichikawa Y."/>
            <person name="Idonuma A."/>
            <person name="Iijima M."/>
            <person name="Ikeda M."/>
            <person name="Ikeno M."/>
            <person name="Ito K."/>
            <person name="Ito S."/>
            <person name="Ito T."/>
            <person name="Ito Y."/>
            <person name="Ito Y."/>
            <person name="Iwabuchi A."/>
            <person name="Kamiya K."/>
            <person name="Karasawa W."/>
            <person name="Kurita K."/>
            <person name="Katagiri S."/>
            <person name="Kikuta A."/>
            <person name="Kobayashi H."/>
            <person name="Kobayashi N."/>
            <person name="Machita K."/>
            <person name="Maehara T."/>
            <person name="Masukawa M."/>
            <person name="Mizubayashi T."/>
            <person name="Mukai Y."/>
            <person name="Nagasaki H."/>
            <person name="Nagata Y."/>
            <person name="Naito S."/>
            <person name="Nakashima M."/>
            <person name="Nakama Y."/>
            <person name="Nakamichi Y."/>
            <person name="Nakamura M."/>
            <person name="Meguro A."/>
            <person name="Negishi M."/>
            <person name="Ohta I."/>
            <person name="Ohta T."/>
            <person name="Okamoto M."/>
            <person name="Ono N."/>
            <person name="Saji S."/>
            <person name="Sakaguchi M."/>
            <person name="Sakai K."/>
            <person name="Shibata M."/>
            <person name="Shimokawa T."/>
            <person name="Song J."/>
            <person name="Takazaki Y."/>
            <person name="Terasawa K."/>
            <person name="Tsugane M."/>
            <person name="Tsuji K."/>
            <person name="Ueda S."/>
            <person name="Waki K."/>
            <person name="Yamagata H."/>
            <person name="Yamamoto M."/>
            <person name="Yamamoto S."/>
            <person name="Yamane H."/>
            <person name="Yoshiki S."/>
            <person name="Yoshihara R."/>
            <person name="Yukawa K."/>
            <person name="Zhong H."/>
            <person name="Yano M."/>
            <person name="Yuan Q."/>
            <person name="Ouyang S."/>
            <person name="Liu J."/>
            <person name="Jones K.M."/>
            <person name="Gansberger K."/>
            <person name="Moffat K."/>
            <person name="Hill J."/>
            <person name="Bera J."/>
            <person name="Fadrosh D."/>
            <person name="Jin S."/>
            <person name="Johri S."/>
            <person name="Kim M."/>
            <person name="Overton L."/>
            <person name="Reardon M."/>
            <person name="Tsitrin T."/>
            <person name="Vuong H."/>
            <person name="Weaver B."/>
            <person name="Ciecko A."/>
            <person name="Tallon L."/>
            <person name="Jackson J."/>
            <person name="Pai G."/>
            <person name="Aken S.V."/>
            <person name="Utterback T."/>
            <person name="Reidmuller S."/>
            <person name="Feldblyum T."/>
            <person name="Hsiao J."/>
            <person name="Zismann V."/>
            <person name="Iobst S."/>
            <person name="de Vazeille A.R."/>
            <person name="Buell C.R."/>
            <person name="Ying K."/>
            <person name="Li Y."/>
            <person name="Lu T."/>
            <person name="Huang Y."/>
            <person name="Zhao Q."/>
            <person name="Feng Q."/>
            <person name="Zhang L."/>
            <person name="Zhu J."/>
            <person name="Weng Q."/>
            <person name="Mu J."/>
            <person name="Lu Y."/>
            <person name="Fan D."/>
            <person name="Liu Y."/>
            <person name="Guan J."/>
            <person name="Zhang Y."/>
            <person name="Yu S."/>
            <person name="Liu X."/>
            <person name="Zhang Y."/>
            <person name="Hong G."/>
            <person name="Han B."/>
            <person name="Choisne N."/>
            <person name="Demange N."/>
            <person name="Orjeda G."/>
            <person name="Samain S."/>
            <person name="Cattolico L."/>
            <person name="Pelletier E."/>
            <person name="Couloux A."/>
            <person name="Segurens B."/>
            <person name="Wincker P."/>
            <person name="D'Hont A."/>
            <person name="Scarpelli C."/>
            <person name="Weissenbach J."/>
            <person name="Salanoubat M."/>
            <person name="Quetier F."/>
            <person name="Yu Y."/>
            <person name="Kim H.R."/>
            <person name="Rambo T."/>
            <person name="Currie J."/>
            <person name="Collura K."/>
            <person name="Luo M."/>
            <person name="Yang T."/>
            <person name="Ammiraju J.S.S."/>
            <person name="Engler F."/>
            <person name="Soderlund C."/>
            <person name="Wing R.A."/>
            <person name="Palmer L.E."/>
            <person name="de la Bastide M."/>
            <person name="Spiegel L."/>
            <person name="Nascimento L."/>
            <person name="Zutavern T."/>
            <person name="O'Shaughnessy A."/>
            <person name="Dike S."/>
            <person name="Dedhia N."/>
            <person name="Preston R."/>
            <person name="Balija V."/>
            <person name="McCombie W.R."/>
            <person name="Chow T."/>
            <person name="Chen H."/>
            <person name="Chung M."/>
            <person name="Chen C."/>
            <person name="Shaw J."/>
            <person name="Wu H."/>
            <person name="Hsiao K."/>
            <person name="Chao Y."/>
            <person name="Chu M."/>
            <person name="Cheng C."/>
            <person name="Hour A."/>
            <person name="Lee P."/>
            <person name="Lin S."/>
            <person name="Lin Y."/>
            <person name="Liou J."/>
            <person name="Liu S."/>
            <person name="Hsing Y."/>
            <person name="Raghuvanshi S."/>
            <person name="Mohanty A."/>
            <person name="Bharti A.K."/>
            <person name="Gaur A."/>
            <person name="Gupta V."/>
            <person name="Kumar D."/>
            <person name="Ravi V."/>
            <person name="Vij S."/>
            <person name="Kapur A."/>
            <person name="Khurana P."/>
            <person name="Khurana P."/>
            <person name="Khurana J.P."/>
            <person name="Tyagi A.K."/>
            <person name="Gaikwad K."/>
            <person name="Singh A."/>
            <person name="Dalal V."/>
            <person name="Srivastava S."/>
            <person name="Dixit A."/>
            <person name="Pal A.K."/>
            <person name="Ghazi I.A."/>
            <person name="Yadav M."/>
            <person name="Pandit A."/>
            <person name="Bhargava A."/>
            <person name="Sureshbabu K."/>
            <person name="Batra K."/>
            <person name="Sharma T.R."/>
            <person name="Mohapatra T."/>
            <person name="Singh N.K."/>
            <person name="Messing J."/>
            <person name="Nelson A.B."/>
            <person name="Fuks G."/>
            <person name="Kavchok S."/>
            <person name="Keizer G."/>
            <person name="Linton E."/>
            <person name="Llaca V."/>
            <person name="Song R."/>
            <person name="Tanyolac B."/>
            <person name="Young S."/>
            <person name="Ho-Il K."/>
            <person name="Hahn J.H."/>
            <person name="Sangsakoo G."/>
            <person name="Vanavichit A."/>
            <person name="de Mattos Luiz.A.T."/>
            <person name="Zimmer P.D."/>
            <person name="Malone G."/>
            <person name="Dellagostin O."/>
            <person name="de Oliveira A.C."/>
            <person name="Bevan M."/>
            <person name="Bancroft I."/>
            <person name="Minx P."/>
            <person name="Cordum H."/>
            <person name="Wilson R."/>
            <person name="Cheng Z."/>
            <person name="Jin W."/>
            <person name="Jiang J."/>
            <person name="Leong S.A."/>
            <person name="Iwama H."/>
            <person name="Gojobori T."/>
            <person name="Itoh T."/>
            <person name="Niimura Y."/>
            <person name="Fujii Y."/>
            <person name="Habara T."/>
            <person name="Sakai H."/>
            <person name="Sato Y."/>
            <person name="Wilson G."/>
            <person name="Kumar K."/>
            <person name="McCouch S."/>
            <person name="Juretic N."/>
            <person name="Hoen D."/>
            <person name="Wright S."/>
            <person name="Bruskiewich R."/>
            <person name="Bureau T."/>
            <person name="Miyao A."/>
            <person name="Hirochika H."/>
            <person name="Nishikawa T."/>
            <person name="Kadowaki K."/>
            <person name="Sugiura M."/>
            <person name="Burr B."/>
            <person name="Sasaki T."/>
        </authorList>
    </citation>
    <scope>NUCLEOTIDE SEQUENCE [LARGE SCALE GENOMIC DNA]</scope>
    <source>
        <strain evidence="3">cv. Nipponbare</strain>
    </source>
</reference>
<protein>
    <submittedName>
        <fullName evidence="2">Os11g0453600 protein</fullName>
    </submittedName>
</protein>
<evidence type="ECO:0000313" key="2">
    <source>
        <dbReference type="EMBL" id="BAT13911.1"/>
    </source>
</evidence>
<dbReference type="InParanoid" id="A0A0P0Y1W8"/>
<proteinExistence type="predicted"/>
<feature type="region of interest" description="Disordered" evidence="1">
    <location>
        <begin position="122"/>
        <end position="148"/>
    </location>
</feature>
<reference evidence="2 3" key="2">
    <citation type="journal article" date="2013" name="Plant Cell Physiol.">
        <title>Rice Annotation Project Database (RAP-DB): an integrative and interactive database for rice genomics.</title>
        <authorList>
            <person name="Sakai H."/>
            <person name="Lee S.S."/>
            <person name="Tanaka T."/>
            <person name="Numa H."/>
            <person name="Kim J."/>
            <person name="Kawahara Y."/>
            <person name="Wakimoto H."/>
            <person name="Yang C.C."/>
            <person name="Iwamoto M."/>
            <person name="Abe T."/>
            <person name="Yamada Y."/>
            <person name="Muto A."/>
            <person name="Inokuchi H."/>
            <person name="Ikemura T."/>
            <person name="Matsumoto T."/>
            <person name="Sasaki T."/>
            <person name="Itoh T."/>
        </authorList>
    </citation>
    <scope>NUCLEOTIDE SEQUENCE [LARGE SCALE GENOMIC DNA]</scope>
    <source>
        <strain evidence="3">cv. Nipponbare</strain>
    </source>
</reference>
<name>A0A0P0Y1W8_ORYSJ</name>
<reference evidence="2 3" key="3">
    <citation type="journal article" date="2013" name="Rice">
        <title>Improvement of the Oryza sativa Nipponbare reference genome using next generation sequence and optical map data.</title>
        <authorList>
            <person name="Kawahara Y."/>
            <person name="de la Bastide M."/>
            <person name="Hamilton J.P."/>
            <person name="Kanamori H."/>
            <person name="McCombie W.R."/>
            <person name="Ouyang S."/>
            <person name="Schwartz D.C."/>
            <person name="Tanaka T."/>
            <person name="Wu J."/>
            <person name="Zhou S."/>
            <person name="Childs K.L."/>
            <person name="Davidson R.M."/>
            <person name="Lin H."/>
            <person name="Quesada-Ocampo L."/>
            <person name="Vaillancourt B."/>
            <person name="Sakai H."/>
            <person name="Lee S.S."/>
            <person name="Kim J."/>
            <person name="Numa H."/>
            <person name="Itoh T."/>
            <person name="Buell C.R."/>
            <person name="Matsumoto T."/>
        </authorList>
    </citation>
    <scope>NUCLEOTIDE SEQUENCE [LARGE SCALE GENOMIC DNA]</scope>
    <source>
        <strain evidence="3">cv. Nipponbare</strain>
    </source>
</reference>